<dbReference type="InterPro" id="IPR041602">
    <property type="entry name" value="Quercetinase_C"/>
</dbReference>
<dbReference type="PANTHER" id="PTHR43212:SF3">
    <property type="entry name" value="QUERCETIN 2,3-DIOXYGENASE"/>
    <property type="match status" value="1"/>
</dbReference>
<keyword evidence="2" id="KW-0479">Metal-binding</keyword>
<evidence type="ECO:0000313" key="7">
    <source>
        <dbReference type="Proteomes" id="UP000068210"/>
    </source>
</evidence>
<feature type="binding site" evidence="2">
    <location>
        <position position="103"/>
    </location>
    <ligand>
        <name>Fe cation</name>
        <dbReference type="ChEBI" id="CHEBI:24875"/>
    </ligand>
</feature>
<dbReference type="PANTHER" id="PTHR43212">
    <property type="entry name" value="QUERCETIN 2,3-DIOXYGENASE"/>
    <property type="match status" value="1"/>
</dbReference>
<keyword evidence="2" id="KW-0408">Iron</keyword>
<dbReference type="Pfam" id="PF17954">
    <property type="entry name" value="Pirin_C_2"/>
    <property type="match status" value="1"/>
</dbReference>
<dbReference type="Pfam" id="PF02678">
    <property type="entry name" value="Pirin"/>
    <property type="match status" value="1"/>
</dbReference>
<dbReference type="KEGG" id="acx:Achr_7510"/>
<evidence type="ECO:0000256" key="3">
    <source>
        <dbReference type="RuleBase" id="RU003457"/>
    </source>
</evidence>
<accession>A0A0C4WM55</accession>
<dbReference type="CDD" id="cd02910">
    <property type="entry name" value="cupin_Yhhw_N"/>
    <property type="match status" value="1"/>
</dbReference>
<comment type="similarity">
    <text evidence="1 3">Belongs to the pirin family.</text>
</comment>
<feature type="domain" description="Quercetin 2,3-dioxygenase C-terminal cupin" evidence="5">
    <location>
        <begin position="143"/>
        <end position="228"/>
    </location>
</feature>
<feature type="binding site" evidence="2">
    <location>
        <position position="57"/>
    </location>
    <ligand>
        <name>Fe cation</name>
        <dbReference type="ChEBI" id="CHEBI:24875"/>
    </ligand>
</feature>
<dbReference type="Gene3D" id="2.60.120.10">
    <property type="entry name" value="Jelly Rolls"/>
    <property type="match status" value="2"/>
</dbReference>
<evidence type="ECO:0000313" key="6">
    <source>
        <dbReference type="EMBL" id="AJE20250.1"/>
    </source>
</evidence>
<evidence type="ECO:0000259" key="5">
    <source>
        <dbReference type="Pfam" id="PF17954"/>
    </source>
</evidence>
<sequence>MITLRPAAERGHASLDWLDSRHSFSFADYHDPRHMGVSRLRVINDDRIAPRSGFDAHPHHDMEIVTYVLKGTVEHKDSMGNHSQLKAGEVQVMSAGSGIVHSEHNPSASEPLHLLQIWIQPQENRVQPGYAQKDFSTVRGVGLLVSPDGREGSLPIHQDACLYLVRLDERQQVSQPTRAERTYYLHVASGSLDVNGVSLKAGDGATLSGEPGIALEAGGRTEALLFDLP</sequence>
<evidence type="ECO:0000256" key="2">
    <source>
        <dbReference type="PIRSR" id="PIRSR006232-1"/>
    </source>
</evidence>
<dbReference type="Proteomes" id="UP000068210">
    <property type="component" value="Chromosome"/>
</dbReference>
<organism evidence="6 7">
    <name type="scientific">Azotobacter chroococcum NCIMB 8003</name>
    <dbReference type="NCBI Taxonomy" id="1328314"/>
    <lineage>
        <taxon>Bacteria</taxon>
        <taxon>Pseudomonadati</taxon>
        <taxon>Pseudomonadota</taxon>
        <taxon>Gammaproteobacteria</taxon>
        <taxon>Pseudomonadales</taxon>
        <taxon>Pseudomonadaceae</taxon>
        <taxon>Azotobacter</taxon>
    </lineage>
</organism>
<dbReference type="InterPro" id="IPR011051">
    <property type="entry name" value="RmlC_Cupin_sf"/>
</dbReference>
<reference evidence="6 7" key="1">
    <citation type="journal article" date="2015" name="PLoS ONE">
        <title>Azotobacter Genomes: The Genome of Azotobacter chroococcum NCIMB 8003 (ATCC 4412).</title>
        <authorList>
            <person name="Robson R.L."/>
            <person name="Jones R."/>
            <person name="Robson R.M."/>
            <person name="Schwartz A."/>
            <person name="Richardson T.H."/>
        </authorList>
    </citation>
    <scope>NUCLEOTIDE SEQUENCE [LARGE SCALE GENOMIC DNA]</scope>
    <source>
        <strain evidence="6 7">NCIMB 8003</strain>
    </source>
</reference>
<dbReference type="GO" id="GO:0046872">
    <property type="term" value="F:metal ion binding"/>
    <property type="evidence" value="ECO:0007669"/>
    <property type="project" value="UniProtKB-KW"/>
</dbReference>
<dbReference type="SUPFAM" id="SSF51182">
    <property type="entry name" value="RmlC-like cupins"/>
    <property type="match status" value="1"/>
</dbReference>
<dbReference type="InterPro" id="IPR003829">
    <property type="entry name" value="Pirin_N_dom"/>
</dbReference>
<name>A0A0C4WM55_9GAMM</name>
<proteinExistence type="inferred from homology"/>
<keyword evidence="7" id="KW-1185">Reference proteome</keyword>
<gene>
    <name evidence="6" type="primary">pirA</name>
    <name evidence="6" type="ORF">Achr_7510</name>
</gene>
<evidence type="ECO:0000259" key="4">
    <source>
        <dbReference type="Pfam" id="PF02678"/>
    </source>
</evidence>
<dbReference type="PIRSF" id="PIRSF006232">
    <property type="entry name" value="Pirin"/>
    <property type="match status" value="1"/>
</dbReference>
<dbReference type="InterPro" id="IPR012093">
    <property type="entry name" value="Pirin"/>
</dbReference>
<dbReference type="RefSeq" id="WP_039802012.1">
    <property type="nucleotide sequence ID" value="NZ_CP010415.1"/>
</dbReference>
<evidence type="ECO:0000256" key="1">
    <source>
        <dbReference type="ARBA" id="ARBA00008416"/>
    </source>
</evidence>
<dbReference type="EMBL" id="CP010415">
    <property type="protein sequence ID" value="AJE20250.1"/>
    <property type="molecule type" value="Genomic_DNA"/>
</dbReference>
<feature type="binding site" evidence="2">
    <location>
        <position position="59"/>
    </location>
    <ligand>
        <name>Fe cation</name>
        <dbReference type="ChEBI" id="CHEBI:24875"/>
    </ligand>
</feature>
<feature type="binding site" evidence="2">
    <location>
        <position position="101"/>
    </location>
    <ligand>
        <name>Fe cation</name>
        <dbReference type="ChEBI" id="CHEBI:24875"/>
    </ligand>
</feature>
<dbReference type="InterPro" id="IPR014710">
    <property type="entry name" value="RmlC-like_jellyroll"/>
</dbReference>
<dbReference type="AlphaFoldDB" id="A0A0C4WM55"/>
<feature type="domain" description="Pirin N-terminal" evidence="4">
    <location>
        <begin position="10"/>
        <end position="119"/>
    </location>
</feature>
<dbReference type="HOGENOM" id="CLU_064194_2_2_6"/>
<comment type="cofactor">
    <cofactor evidence="2">
        <name>Fe cation</name>
        <dbReference type="ChEBI" id="CHEBI:24875"/>
    </cofactor>
    <text evidence="2">Binds 1 Fe cation per subunit.</text>
</comment>
<dbReference type="CDD" id="cd20311">
    <property type="entry name" value="cupin_Yhhw_C"/>
    <property type="match status" value="1"/>
</dbReference>
<protein>
    <submittedName>
        <fullName evidence="6">Pirin-like, pirA</fullName>
    </submittedName>
</protein>